<dbReference type="PROSITE" id="PS50011">
    <property type="entry name" value="PROTEIN_KINASE_DOM"/>
    <property type="match status" value="1"/>
</dbReference>
<gene>
    <name evidence="2" type="ORF">RM552_08325</name>
</gene>
<dbReference type="InterPro" id="IPR002575">
    <property type="entry name" value="Aminoglycoside_PTrfase"/>
</dbReference>
<dbReference type="EC" id="2.7.1.-" evidence="2"/>
<dbReference type="InterPro" id="IPR011009">
    <property type="entry name" value="Kinase-like_dom_sf"/>
</dbReference>
<feature type="domain" description="Protein kinase" evidence="1">
    <location>
        <begin position="10"/>
        <end position="298"/>
    </location>
</feature>
<sequence length="298" mass="34544">MKNALTNHVILSIDELDTGLFNNTYKVRTTTNIYVLKIAPHKQSEVFFPERNLMLREQGLITILQNASNLIPRYCTFFKVGGRHAFLQEYVSGKLWFEHFKNLSDNQNQRIWYQLGKASKDLHKVSGLEFGYPAPNKTFKKWSLFIEDMILGLIQDAINNRLDIRSMGYFKDLVIHFSKNLDKHRIPKLCHGDLWSRNIIVDGEGDNINIKALIDWERAYWGDPLSEWVFVLSDIPDEFWHGYGHNLLKQADPICIAIYQGMYFMLNILEATRIGASSDIAQDHLNGVVEYLSTQSKK</sequence>
<comment type="caution">
    <text evidence="2">The sequence shown here is derived from an EMBL/GenBank/DDBJ whole genome shotgun (WGS) entry which is preliminary data.</text>
</comment>
<evidence type="ECO:0000313" key="2">
    <source>
        <dbReference type="EMBL" id="MDT0594841.1"/>
    </source>
</evidence>
<dbReference type="EMBL" id="JAVRHX010000002">
    <property type="protein sequence ID" value="MDT0594841.1"/>
    <property type="molecule type" value="Genomic_DNA"/>
</dbReference>
<evidence type="ECO:0000313" key="3">
    <source>
        <dbReference type="Proteomes" id="UP001253545"/>
    </source>
</evidence>
<keyword evidence="2" id="KW-0808">Transferase</keyword>
<keyword evidence="3" id="KW-1185">Reference proteome</keyword>
<dbReference type="GO" id="GO:0016740">
    <property type="term" value="F:transferase activity"/>
    <property type="evidence" value="ECO:0007669"/>
    <property type="project" value="UniProtKB-KW"/>
</dbReference>
<accession>A0ABU2ZQD9</accession>
<name>A0ABU2ZQD9_9ALTE</name>
<dbReference type="RefSeq" id="WP_311368364.1">
    <property type="nucleotide sequence ID" value="NZ_JAVRHX010000002.1"/>
</dbReference>
<dbReference type="SUPFAM" id="SSF56112">
    <property type="entry name" value="Protein kinase-like (PK-like)"/>
    <property type="match status" value="1"/>
</dbReference>
<organism evidence="2 3">
    <name type="scientific">Glaciecola petra</name>
    <dbReference type="NCBI Taxonomy" id="3075602"/>
    <lineage>
        <taxon>Bacteria</taxon>
        <taxon>Pseudomonadati</taxon>
        <taxon>Pseudomonadota</taxon>
        <taxon>Gammaproteobacteria</taxon>
        <taxon>Alteromonadales</taxon>
        <taxon>Alteromonadaceae</taxon>
        <taxon>Glaciecola</taxon>
    </lineage>
</organism>
<dbReference type="Pfam" id="PF01636">
    <property type="entry name" value="APH"/>
    <property type="match status" value="1"/>
</dbReference>
<dbReference type="InterPro" id="IPR000719">
    <property type="entry name" value="Prot_kinase_dom"/>
</dbReference>
<dbReference type="Proteomes" id="UP001253545">
    <property type="component" value="Unassembled WGS sequence"/>
</dbReference>
<dbReference type="InterPro" id="IPR051678">
    <property type="entry name" value="AGP_Transferase"/>
</dbReference>
<reference evidence="2 3" key="1">
    <citation type="submission" date="2023-09" db="EMBL/GenBank/DDBJ databases">
        <authorList>
            <person name="Rey-Velasco X."/>
        </authorList>
    </citation>
    <scope>NUCLEOTIDE SEQUENCE [LARGE SCALE GENOMIC DNA]</scope>
    <source>
        <strain evidence="2 3">P117</strain>
    </source>
</reference>
<evidence type="ECO:0000259" key="1">
    <source>
        <dbReference type="PROSITE" id="PS50011"/>
    </source>
</evidence>
<proteinExistence type="predicted"/>
<dbReference type="Gene3D" id="3.90.1200.10">
    <property type="match status" value="1"/>
</dbReference>
<protein>
    <submittedName>
        <fullName evidence="2">Aminoglycoside phosphotransferase family protein</fullName>
        <ecNumber evidence="2">2.7.1.-</ecNumber>
    </submittedName>
</protein>
<dbReference type="PANTHER" id="PTHR21310">
    <property type="entry name" value="AMINOGLYCOSIDE PHOSPHOTRANSFERASE-RELATED-RELATED"/>
    <property type="match status" value="1"/>
</dbReference>